<dbReference type="EMBL" id="CP003229">
    <property type="protein sequence ID" value="AEW99133.1"/>
    <property type="molecule type" value="Genomic_DNA"/>
</dbReference>
<accession>G8XDI7</accession>
<sequence length="444" mass="48296">MPEFATPERRATSMTVPPAITRTTGLPPADTPPETAMTSCPVDHAAQSEPVTLPLERPAGCPFDPPAELGRLREQHPLTPMTYPDGHVGWLATGHAVIRAILADPRFSSRYEILHYPFPGGPTSELPPAPVGDLTGLDAPEHTRYRRLLTGKFTVRRMRLLTERVEEIVTEHLDAMERSGGPLDLVAAYAQPVPALMICELLGVPYSDRDLFQRHVATVNDQNATMADQGAAITAIHEYVHTLVVAKRARPTDDLLGDLTRETELSDGELAGIGTFLLGAGLDTTANMLSLGAFALLSDPAQLAALRAEPELADPAVEELMRYLSIAHTGARTALEDVELAGRLIKAGDTVTLSVQAANRDPERFPDPDTLDLRRKATGHLGFGHGIHQCLGQQLARVEMRVAIPALFRRFPTLRLAVPAEEVPLRTDSSIYGVHRLPVTWERG</sequence>
<dbReference type="GO" id="GO:0005506">
    <property type="term" value="F:iron ion binding"/>
    <property type="evidence" value="ECO:0007669"/>
    <property type="project" value="InterPro"/>
</dbReference>
<evidence type="ECO:0000256" key="5">
    <source>
        <dbReference type="ARBA" id="ARBA00023004"/>
    </source>
</evidence>
<evidence type="ECO:0000256" key="8">
    <source>
        <dbReference type="SAM" id="MobiDB-lite"/>
    </source>
</evidence>
<gene>
    <name evidence="9" type="ordered locus">SCATT_p09400</name>
</gene>
<dbReference type="PANTHER" id="PTHR46696">
    <property type="entry name" value="P450, PUTATIVE (EUROFUNG)-RELATED"/>
    <property type="match status" value="1"/>
</dbReference>
<evidence type="ECO:0000256" key="1">
    <source>
        <dbReference type="ARBA" id="ARBA00010617"/>
    </source>
</evidence>
<reference evidence="10" key="1">
    <citation type="submission" date="2011-12" db="EMBL/GenBank/DDBJ databases">
        <title>Complete genome sequence of Streptomyces cattleya strain DSM 46488.</title>
        <authorList>
            <person name="Ou H.-Y."/>
            <person name="Li P."/>
            <person name="Zhao C."/>
            <person name="O'Hagan D."/>
            <person name="Deng Z."/>
        </authorList>
    </citation>
    <scope>NUCLEOTIDE SEQUENCE [LARGE SCALE GENOMIC DNA]</scope>
    <source>
        <strain evidence="10">ATCC 35852 / DSM 46488 / JCM 4925 / NBRC 14057 / NRRL 8057</strain>
        <plasmid evidence="10">Plasmid pSCATT</plasmid>
    </source>
</reference>
<dbReference type="Pfam" id="PF00067">
    <property type="entry name" value="p450"/>
    <property type="match status" value="1"/>
</dbReference>
<dbReference type="PRINTS" id="PR00385">
    <property type="entry name" value="P450"/>
</dbReference>
<name>G8XDI7_STREN</name>
<evidence type="ECO:0000256" key="3">
    <source>
        <dbReference type="ARBA" id="ARBA00022723"/>
    </source>
</evidence>
<feature type="compositionally biased region" description="Basic and acidic residues" evidence="8">
    <location>
        <begin position="1"/>
        <end position="11"/>
    </location>
</feature>
<dbReference type="InterPro" id="IPR002397">
    <property type="entry name" value="Cyt_P450_B"/>
</dbReference>
<feature type="region of interest" description="Disordered" evidence="8">
    <location>
        <begin position="1"/>
        <end position="37"/>
    </location>
</feature>
<dbReference type="PATRIC" id="fig|1003195.29.peg.6737"/>
<dbReference type="GO" id="GO:0016705">
    <property type="term" value="F:oxidoreductase activity, acting on paired donors, with incorporation or reduction of molecular oxygen"/>
    <property type="evidence" value="ECO:0007669"/>
    <property type="project" value="InterPro"/>
</dbReference>
<evidence type="ECO:0000256" key="4">
    <source>
        <dbReference type="ARBA" id="ARBA00023002"/>
    </source>
</evidence>
<proteinExistence type="inferred from homology"/>
<dbReference type="FunFam" id="1.10.630.10:FF:000018">
    <property type="entry name" value="Cytochrome P450 monooxygenase"/>
    <property type="match status" value="1"/>
</dbReference>
<dbReference type="PROSITE" id="PS00086">
    <property type="entry name" value="CYTOCHROME_P450"/>
    <property type="match status" value="1"/>
</dbReference>
<dbReference type="KEGG" id="scy:SCATT_p09400"/>
<geneLocation type="plasmid" evidence="9 10">
    <name>pSCATT</name>
</geneLocation>
<keyword evidence="10" id="KW-1185">Reference proteome</keyword>
<keyword evidence="2 7" id="KW-0349">Heme</keyword>
<dbReference type="Gene3D" id="1.10.630.10">
    <property type="entry name" value="Cytochrome P450"/>
    <property type="match status" value="1"/>
</dbReference>
<dbReference type="PANTHER" id="PTHR46696:SF1">
    <property type="entry name" value="CYTOCHROME P450 YJIB-RELATED"/>
    <property type="match status" value="1"/>
</dbReference>
<dbReference type="AlphaFoldDB" id="G8XDI7"/>
<organism evidence="9 10">
    <name type="scientific">Streptantibioticus cattleyicolor (strain ATCC 35852 / DSM 46488 / JCM 4925 / NBRC 14057 / NRRL 8057)</name>
    <name type="common">Streptomyces cattleya</name>
    <dbReference type="NCBI Taxonomy" id="1003195"/>
    <lineage>
        <taxon>Bacteria</taxon>
        <taxon>Bacillati</taxon>
        <taxon>Actinomycetota</taxon>
        <taxon>Actinomycetes</taxon>
        <taxon>Kitasatosporales</taxon>
        <taxon>Streptomycetaceae</taxon>
        <taxon>Streptantibioticus</taxon>
    </lineage>
</organism>
<dbReference type="SUPFAM" id="SSF48264">
    <property type="entry name" value="Cytochrome P450"/>
    <property type="match status" value="1"/>
</dbReference>
<keyword evidence="5 7" id="KW-0408">Iron</keyword>
<evidence type="ECO:0000256" key="2">
    <source>
        <dbReference type="ARBA" id="ARBA00022617"/>
    </source>
</evidence>
<evidence type="ECO:0000256" key="7">
    <source>
        <dbReference type="RuleBase" id="RU000461"/>
    </source>
</evidence>
<evidence type="ECO:0000313" key="9">
    <source>
        <dbReference type="EMBL" id="AEW99133.1"/>
    </source>
</evidence>
<dbReference type="GO" id="GO:0020037">
    <property type="term" value="F:heme binding"/>
    <property type="evidence" value="ECO:0007669"/>
    <property type="project" value="InterPro"/>
</dbReference>
<evidence type="ECO:0000313" key="10">
    <source>
        <dbReference type="Proteomes" id="UP000007842"/>
    </source>
</evidence>
<dbReference type="InterPro" id="IPR036396">
    <property type="entry name" value="Cyt_P450_sf"/>
</dbReference>
<keyword evidence="4 7" id="KW-0560">Oxidoreductase</keyword>
<comment type="similarity">
    <text evidence="1 7">Belongs to the cytochrome P450 family.</text>
</comment>
<dbReference type="InterPro" id="IPR017972">
    <property type="entry name" value="Cyt_P450_CS"/>
</dbReference>
<keyword evidence="9" id="KW-0614">Plasmid</keyword>
<dbReference type="Proteomes" id="UP000007842">
    <property type="component" value="Plasmid pSCATT"/>
</dbReference>
<dbReference type="HOGENOM" id="CLU_033716_1_1_11"/>
<keyword evidence="3 7" id="KW-0479">Metal-binding</keyword>
<dbReference type="GO" id="GO:0004497">
    <property type="term" value="F:monooxygenase activity"/>
    <property type="evidence" value="ECO:0007669"/>
    <property type="project" value="UniProtKB-KW"/>
</dbReference>
<dbReference type="InterPro" id="IPR001128">
    <property type="entry name" value="Cyt_P450"/>
</dbReference>
<dbReference type="PRINTS" id="PR00359">
    <property type="entry name" value="BP450"/>
</dbReference>
<evidence type="ECO:0000256" key="6">
    <source>
        <dbReference type="ARBA" id="ARBA00023033"/>
    </source>
</evidence>
<dbReference type="CDD" id="cd11030">
    <property type="entry name" value="CYP105-like"/>
    <property type="match status" value="1"/>
</dbReference>
<protein>
    <submittedName>
        <fullName evidence="9">Cytochrome P450 hydroxylase</fullName>
    </submittedName>
</protein>
<keyword evidence="6 7" id="KW-0503">Monooxygenase</keyword>